<evidence type="ECO:0000256" key="5">
    <source>
        <dbReference type="ARBA" id="ARBA00022490"/>
    </source>
</evidence>
<dbReference type="InterPro" id="IPR013699">
    <property type="entry name" value="Signal_recog_part_SRP72_RNA-bd"/>
</dbReference>
<keyword evidence="5" id="KW-0963">Cytoplasm</keyword>
<gene>
    <name evidence="11" type="ORF">JL09_g2855</name>
</gene>
<dbReference type="VEuPathDB" id="FungiDB:C5L36_0B07160"/>
<dbReference type="PANTHER" id="PTHR14094">
    <property type="entry name" value="SIGNAL RECOGNITION PARTICLE 72"/>
    <property type="match status" value="1"/>
</dbReference>
<evidence type="ECO:0000256" key="6">
    <source>
        <dbReference type="ARBA" id="ARBA00022824"/>
    </source>
</evidence>
<dbReference type="InterPro" id="IPR011990">
    <property type="entry name" value="TPR-like_helical_dom_sf"/>
</dbReference>
<name>A0A099P1R6_PICKU</name>
<keyword evidence="8" id="KW-0687">Ribonucleoprotein</keyword>
<comment type="similarity">
    <text evidence="3">Belongs to the SRP72 family.</text>
</comment>
<dbReference type="PANTHER" id="PTHR14094:SF9">
    <property type="entry name" value="SIGNAL RECOGNITION PARTICLE SUBUNIT SRP72"/>
    <property type="match status" value="1"/>
</dbReference>
<evidence type="ECO:0000313" key="11">
    <source>
        <dbReference type="EMBL" id="KGK38001.1"/>
    </source>
</evidence>
<proteinExistence type="inferred from homology"/>
<feature type="compositionally biased region" description="Basic and acidic residues" evidence="9">
    <location>
        <begin position="435"/>
        <end position="450"/>
    </location>
</feature>
<reference evidence="12" key="1">
    <citation type="journal article" date="2014" name="Microb. Cell Fact.">
        <title>Exploiting Issatchenkia orientalis SD108 for succinic acid production.</title>
        <authorList>
            <person name="Xiao H."/>
            <person name="Shao Z."/>
            <person name="Jiang Y."/>
            <person name="Dole S."/>
            <person name="Zhao H."/>
        </authorList>
    </citation>
    <scope>NUCLEOTIDE SEQUENCE [LARGE SCALE GENOMIC DNA]</scope>
    <source>
        <strain evidence="12">SD108</strain>
    </source>
</reference>
<dbReference type="HOGENOM" id="CLU_586671_0_0_1"/>
<evidence type="ECO:0000259" key="10">
    <source>
        <dbReference type="Pfam" id="PF08492"/>
    </source>
</evidence>
<evidence type="ECO:0000256" key="8">
    <source>
        <dbReference type="ARBA" id="ARBA00023274"/>
    </source>
</evidence>
<feature type="region of interest" description="Disordered" evidence="9">
    <location>
        <begin position="1"/>
        <end position="31"/>
    </location>
</feature>
<sequence length="466" mass="52542">MSLATKTAKLRLNKDKQGGNDDDDDGERRKFGTSHTFDPLVIRDIDTFKKTLVTSIRNDHYNRAREIVEANESLVAEAGEELVNEIAYIYYKLNDPKVEQVATSYKDKRSLKHILAQYYYQCGQSKKALQIYQSLSMEDELHDVSVNERAVIVQMLMQGAMSNEIQPITPIIDDSYDQLFNVALLELCNGQARRALETLGKALELTQQLDDVERKIEQTPIKQQMAYIDLLLGNPSLFDNSLTGKFNTLSKEKVESPHLAIRELDLGTVDINQYKLTTPQLAIVKSNIQQLDVAIGKSNYGVYRTIQEAIDTGNYQRAITLVDPSTPALGKLLITLLEKINSKKLPMALLSIIESFDSATPKEYITFVALKLLPYDAEKSRETLDKYGISLTATDVDTSSVNVSALSIDDLLTPTSHPTHVVRAKRHRKPRHRGHSSDPERWLPLKDRSSFKSSKKSKRSKLTQGI</sequence>
<evidence type="ECO:0000313" key="12">
    <source>
        <dbReference type="Proteomes" id="UP000029867"/>
    </source>
</evidence>
<feature type="compositionally biased region" description="Basic residues" evidence="9">
    <location>
        <begin position="420"/>
        <end position="434"/>
    </location>
</feature>
<dbReference type="Proteomes" id="UP000029867">
    <property type="component" value="Unassembled WGS sequence"/>
</dbReference>
<comment type="subcellular location">
    <subcellularLocation>
        <location evidence="2">Cytoplasm</location>
    </subcellularLocation>
    <subcellularLocation>
        <location evidence="1">Endoplasmic reticulum</location>
    </subcellularLocation>
</comment>
<keyword evidence="7" id="KW-0733">Signal recognition particle</keyword>
<keyword evidence="6" id="KW-0256">Endoplasmic reticulum</keyword>
<evidence type="ECO:0000256" key="3">
    <source>
        <dbReference type="ARBA" id="ARBA00007676"/>
    </source>
</evidence>
<dbReference type="GO" id="GO:0043022">
    <property type="term" value="F:ribosome binding"/>
    <property type="evidence" value="ECO:0007669"/>
    <property type="project" value="TreeGrafter"/>
</dbReference>
<evidence type="ECO:0000256" key="7">
    <source>
        <dbReference type="ARBA" id="ARBA00023135"/>
    </source>
</evidence>
<dbReference type="GO" id="GO:0005786">
    <property type="term" value="C:signal recognition particle, endoplasmic reticulum targeting"/>
    <property type="evidence" value="ECO:0007669"/>
    <property type="project" value="UniProtKB-KW"/>
</dbReference>
<dbReference type="eggNOG" id="KOG2376">
    <property type="taxonomic scope" value="Eukaryota"/>
</dbReference>
<comment type="caution">
    <text evidence="11">The sequence shown here is derived from an EMBL/GenBank/DDBJ whole genome shotgun (WGS) entry which is preliminary data.</text>
</comment>
<protein>
    <recommendedName>
        <fullName evidence="4">Signal recognition particle subunit SRP72</fullName>
    </recommendedName>
</protein>
<dbReference type="Gene3D" id="1.25.40.10">
    <property type="entry name" value="Tetratricopeptide repeat domain"/>
    <property type="match status" value="1"/>
</dbReference>
<dbReference type="GO" id="GO:0006614">
    <property type="term" value="P:SRP-dependent cotranslational protein targeting to membrane"/>
    <property type="evidence" value="ECO:0007669"/>
    <property type="project" value="InterPro"/>
</dbReference>
<feature type="compositionally biased region" description="Basic residues" evidence="9">
    <location>
        <begin position="453"/>
        <end position="466"/>
    </location>
</feature>
<feature type="domain" description="Signal recognition particle SRP72 subunit RNA-binding" evidence="10">
    <location>
        <begin position="422"/>
        <end position="452"/>
    </location>
</feature>
<dbReference type="GO" id="GO:0008312">
    <property type="term" value="F:7S RNA binding"/>
    <property type="evidence" value="ECO:0007669"/>
    <property type="project" value="InterPro"/>
</dbReference>
<organism evidence="11 12">
    <name type="scientific">Pichia kudriavzevii</name>
    <name type="common">Yeast</name>
    <name type="synonym">Issatchenkia orientalis</name>
    <dbReference type="NCBI Taxonomy" id="4909"/>
    <lineage>
        <taxon>Eukaryota</taxon>
        <taxon>Fungi</taxon>
        <taxon>Dikarya</taxon>
        <taxon>Ascomycota</taxon>
        <taxon>Saccharomycotina</taxon>
        <taxon>Pichiomycetes</taxon>
        <taxon>Pichiales</taxon>
        <taxon>Pichiaceae</taxon>
        <taxon>Pichia</taxon>
    </lineage>
</organism>
<dbReference type="Pfam" id="PF08492">
    <property type="entry name" value="SRP72"/>
    <property type="match status" value="1"/>
</dbReference>
<dbReference type="AlphaFoldDB" id="A0A099P1R6"/>
<evidence type="ECO:0000256" key="9">
    <source>
        <dbReference type="SAM" id="MobiDB-lite"/>
    </source>
</evidence>
<evidence type="ECO:0000256" key="4">
    <source>
        <dbReference type="ARBA" id="ARBA00018350"/>
    </source>
</evidence>
<dbReference type="GO" id="GO:0005783">
    <property type="term" value="C:endoplasmic reticulum"/>
    <property type="evidence" value="ECO:0007669"/>
    <property type="project" value="UniProtKB-SubCell"/>
</dbReference>
<dbReference type="InterPro" id="IPR026270">
    <property type="entry name" value="SRP72"/>
</dbReference>
<dbReference type="EMBL" id="JQFK01000026">
    <property type="protein sequence ID" value="KGK38001.1"/>
    <property type="molecule type" value="Genomic_DNA"/>
</dbReference>
<accession>A0A099P1R6</accession>
<evidence type="ECO:0000256" key="2">
    <source>
        <dbReference type="ARBA" id="ARBA00004496"/>
    </source>
</evidence>
<evidence type="ECO:0000256" key="1">
    <source>
        <dbReference type="ARBA" id="ARBA00004240"/>
    </source>
</evidence>
<feature type="region of interest" description="Disordered" evidence="9">
    <location>
        <begin position="417"/>
        <end position="466"/>
    </location>
</feature>